<feature type="region of interest" description="Disordered" evidence="20">
    <location>
        <begin position="533"/>
        <end position="568"/>
    </location>
</feature>
<dbReference type="Gene3D" id="1.10.220.100">
    <property type="entry name" value="conserved c-terminal region of ge- 1"/>
    <property type="match status" value="1"/>
</dbReference>
<evidence type="ECO:0000256" key="18">
    <source>
        <dbReference type="ARBA" id="ARBA00055550"/>
    </source>
</evidence>
<feature type="repeat" description="WD" evidence="19">
    <location>
        <begin position="294"/>
        <end position="327"/>
    </location>
</feature>
<evidence type="ECO:0000256" key="20">
    <source>
        <dbReference type="SAM" id="MobiDB-lite"/>
    </source>
</evidence>
<dbReference type="SUPFAM" id="SSF50978">
    <property type="entry name" value="WD40 repeat-like"/>
    <property type="match status" value="1"/>
</dbReference>
<dbReference type="GO" id="GO:0005886">
    <property type="term" value="C:plasma membrane"/>
    <property type="evidence" value="ECO:0007669"/>
    <property type="project" value="UniProtKB-SubCell"/>
</dbReference>
<keyword evidence="8" id="KW-0963">Cytoplasm</keyword>
<dbReference type="GO" id="GO:0098552">
    <property type="term" value="C:side of membrane"/>
    <property type="evidence" value="ECO:0007669"/>
    <property type="project" value="UniProtKB-KW"/>
</dbReference>
<evidence type="ECO:0000256" key="1">
    <source>
        <dbReference type="ARBA" id="ARBA00004123"/>
    </source>
</evidence>
<keyword evidence="15" id="KW-0325">Glycoprotein</keyword>
<keyword evidence="11" id="KW-0732">Signal</keyword>
<dbReference type="InterPro" id="IPR026144">
    <property type="entry name" value="Neuritin_fam"/>
</dbReference>
<dbReference type="PANTHER" id="PTHR15598">
    <property type="entry name" value="ENHANCER OF MRNA-DECAPPING PROTEIN 4"/>
    <property type="match status" value="1"/>
</dbReference>
<feature type="region of interest" description="Disordered" evidence="20">
    <location>
        <begin position="715"/>
        <end position="737"/>
    </location>
</feature>
<comment type="similarity">
    <text evidence="4">Belongs to the neuritin family.</text>
</comment>
<feature type="region of interest" description="Disordered" evidence="20">
    <location>
        <begin position="24"/>
        <end position="43"/>
    </location>
</feature>
<dbReference type="GO" id="GO:0005634">
    <property type="term" value="C:nucleus"/>
    <property type="evidence" value="ECO:0007669"/>
    <property type="project" value="UniProtKB-SubCell"/>
</dbReference>
<dbReference type="PROSITE" id="PS50082">
    <property type="entry name" value="WD_REPEATS_2"/>
    <property type="match status" value="1"/>
</dbReference>
<evidence type="ECO:0000256" key="10">
    <source>
        <dbReference type="ARBA" id="ARBA00022622"/>
    </source>
</evidence>
<evidence type="ECO:0000256" key="15">
    <source>
        <dbReference type="ARBA" id="ARBA00023180"/>
    </source>
</evidence>
<comment type="similarity">
    <text evidence="5">Belongs to the WD repeat EDC4 family.</text>
</comment>
<accession>A0A6B0R6K5</accession>
<evidence type="ECO:0000313" key="24">
    <source>
        <dbReference type="Proteomes" id="UP000322234"/>
    </source>
</evidence>
<keyword evidence="16" id="KW-0539">Nucleus</keyword>
<evidence type="ECO:0000256" key="16">
    <source>
        <dbReference type="ARBA" id="ARBA00023242"/>
    </source>
</evidence>
<comment type="caution">
    <text evidence="23">The sequence shown here is derived from an EMBL/GenBank/DDBJ whole genome shotgun (WGS) entry which is preliminary data.</text>
</comment>
<name>A0A6B0R6K5_9CETA</name>
<feature type="region of interest" description="Disordered" evidence="20">
    <location>
        <begin position="661"/>
        <end position="702"/>
    </location>
</feature>
<dbReference type="InterPro" id="IPR036322">
    <property type="entry name" value="WD40_repeat_dom_sf"/>
</dbReference>
<proteinExistence type="inferred from homology"/>
<keyword evidence="17" id="KW-0449">Lipoprotein</keyword>
<evidence type="ECO:0000259" key="22">
    <source>
        <dbReference type="Pfam" id="PF21289"/>
    </source>
</evidence>
<evidence type="ECO:0000256" key="8">
    <source>
        <dbReference type="ARBA" id="ARBA00022490"/>
    </source>
</evidence>
<dbReference type="InterPro" id="IPR015943">
    <property type="entry name" value="WD40/YVTN_repeat-like_dom_sf"/>
</dbReference>
<dbReference type="EMBL" id="VBQZ03000017">
    <property type="protein sequence ID" value="MXQ83454.1"/>
    <property type="molecule type" value="Genomic_DNA"/>
</dbReference>
<dbReference type="InterPro" id="IPR045152">
    <property type="entry name" value="EDC4-like"/>
</dbReference>
<dbReference type="InterPro" id="IPR049404">
    <property type="entry name" value="EDC4_C"/>
</dbReference>
<dbReference type="GO" id="GO:0000932">
    <property type="term" value="C:P-body"/>
    <property type="evidence" value="ECO:0007669"/>
    <property type="project" value="UniProtKB-SubCell"/>
</dbReference>
<dbReference type="GO" id="GO:0031087">
    <property type="term" value="P:deadenylation-independent decapping of nuclear-transcribed mRNA"/>
    <property type="evidence" value="ECO:0007669"/>
    <property type="project" value="InterPro"/>
</dbReference>
<evidence type="ECO:0000256" key="14">
    <source>
        <dbReference type="ARBA" id="ARBA00023136"/>
    </source>
</evidence>
<comment type="function">
    <text evidence="18">In the process of mRNA degradation, seems to play a role in mRNA decapping. Component of a complex containing DCP2 and DCP1A which functions in decapping of ARE-containing mRNAs. Promotes complex formation between DCP1A and DCP2. Enhances the catalytic activity of DCP2 (in vitro).</text>
</comment>
<evidence type="ECO:0000256" key="17">
    <source>
        <dbReference type="ARBA" id="ARBA00023288"/>
    </source>
</evidence>
<keyword evidence="12" id="KW-0677">Repeat</keyword>
<feature type="region of interest" description="Disordered" evidence="20">
    <location>
        <begin position="888"/>
        <end position="943"/>
    </location>
</feature>
<feature type="compositionally biased region" description="Polar residues" evidence="20">
    <location>
        <begin position="719"/>
        <end position="737"/>
    </location>
</feature>
<dbReference type="SMART" id="SM00320">
    <property type="entry name" value="WD40"/>
    <property type="match status" value="3"/>
</dbReference>
<evidence type="ECO:0000256" key="19">
    <source>
        <dbReference type="PROSITE-ProRule" id="PRU00221"/>
    </source>
</evidence>
<keyword evidence="9 19" id="KW-0853">WD repeat</keyword>
<evidence type="ECO:0000313" key="23">
    <source>
        <dbReference type="EMBL" id="MXQ83454.1"/>
    </source>
</evidence>
<feature type="region of interest" description="Disordered" evidence="20">
    <location>
        <begin position="775"/>
        <end position="804"/>
    </location>
</feature>
<feature type="domain" description="Enhancer of mRNA-decapping protein 4 WD40 repeat region" evidence="21">
    <location>
        <begin position="115"/>
        <end position="442"/>
    </location>
</feature>
<dbReference type="PROSITE" id="PS50294">
    <property type="entry name" value="WD_REPEATS_REGION"/>
    <property type="match status" value="1"/>
</dbReference>
<evidence type="ECO:0000256" key="6">
    <source>
        <dbReference type="ARBA" id="ARBA00015762"/>
    </source>
</evidence>
<evidence type="ECO:0000256" key="12">
    <source>
        <dbReference type="ARBA" id="ARBA00022737"/>
    </source>
</evidence>
<keyword evidence="10" id="KW-0336">GPI-anchor</keyword>
<evidence type="ECO:0000256" key="7">
    <source>
        <dbReference type="ARBA" id="ARBA00022475"/>
    </source>
</evidence>
<keyword evidence="7" id="KW-1003">Cell membrane</keyword>
<evidence type="ECO:0000256" key="11">
    <source>
        <dbReference type="ARBA" id="ARBA00022729"/>
    </source>
</evidence>
<evidence type="ECO:0000256" key="2">
    <source>
        <dbReference type="ARBA" id="ARBA00004201"/>
    </source>
</evidence>
<dbReference type="Pfam" id="PF16529">
    <property type="entry name" value="Ge1_WD40"/>
    <property type="match status" value="1"/>
</dbReference>
<feature type="compositionally biased region" description="Polar residues" evidence="20">
    <location>
        <begin position="32"/>
        <end position="41"/>
    </location>
</feature>
<feature type="domain" description="Enhancer of mRNA-decapping protein 4 C-terminal" evidence="22">
    <location>
        <begin position="1265"/>
        <end position="1361"/>
    </location>
</feature>
<dbReference type="PANTHER" id="PTHR15598:SF5">
    <property type="entry name" value="ENHANCER OF MRNA-DECAPPING PROTEIN 4"/>
    <property type="match status" value="1"/>
</dbReference>
<dbReference type="FunFam" id="1.10.220.100:FF:000001">
    <property type="entry name" value="Enhancer of mRNA-decapping protein 4"/>
    <property type="match status" value="1"/>
</dbReference>
<evidence type="ECO:0000256" key="9">
    <source>
        <dbReference type="ARBA" id="ARBA00022574"/>
    </source>
</evidence>
<dbReference type="GO" id="GO:0007399">
    <property type="term" value="P:nervous system development"/>
    <property type="evidence" value="ECO:0007669"/>
    <property type="project" value="InterPro"/>
</dbReference>
<evidence type="ECO:0000259" key="21">
    <source>
        <dbReference type="Pfam" id="PF16529"/>
    </source>
</evidence>
<evidence type="ECO:0000256" key="13">
    <source>
        <dbReference type="ARBA" id="ARBA00023054"/>
    </source>
</evidence>
<organism evidence="23 24">
    <name type="scientific">Bos mutus</name>
    <name type="common">wild yak</name>
    <dbReference type="NCBI Taxonomy" id="72004"/>
    <lineage>
        <taxon>Eukaryota</taxon>
        <taxon>Metazoa</taxon>
        <taxon>Chordata</taxon>
        <taxon>Craniata</taxon>
        <taxon>Vertebrata</taxon>
        <taxon>Euteleostomi</taxon>
        <taxon>Mammalia</taxon>
        <taxon>Eutheria</taxon>
        <taxon>Laurasiatheria</taxon>
        <taxon>Artiodactyla</taxon>
        <taxon>Ruminantia</taxon>
        <taxon>Pecora</taxon>
        <taxon>Bovidae</taxon>
        <taxon>Bovinae</taxon>
        <taxon>Bos</taxon>
    </lineage>
</organism>
<evidence type="ECO:0000256" key="3">
    <source>
        <dbReference type="ARBA" id="ARBA00004609"/>
    </source>
</evidence>
<dbReference type="InterPro" id="IPR032401">
    <property type="entry name" value="EDC4_WD40"/>
</dbReference>
<sequence length="1506" mass="162487">MASSCASIDIEDATQHLRDILKLDRPAGGPSAENQRPSNAYNGDLNGLLVPDPLCSGDSASTNKPGFRAMPPINLQEKQVICLLGDDSSTGIGILAKEVEIVASSDSSISSKARGSNKVKIQPVAKYDWEQKYYYGNLIAVSNSFLAYAIRAANNGSAMVRVISVSTSERTLLKGFTGSVADLAFAHLNSPQLACLDEAGNLFVWRLALINGKIQEEILVHIRQPEGTPLNHFRRIIWCPFIPEESEDCCEEGSPTVALLHEDRAEVWDLDMLRTNHSTWPVDVSQIKQGFIVVKGHSTCLSEGALSPDGTVLATASHDGFVKFWQIYIEGQDEPRCLHEWKPHDGRPLSCLLFCDNHKKQDPEVPFWRFLITGADQNRELKMWCTVSWTCLQTIRFSPDIFSPVSVPPSLKVCLDLSAEYLILSDVQRKVLYVMELLQNQEEGRACFSSISEFLLTHPVLSFGIQVVSRCRLRHTEVLPAEEENDSLGADGTHGAGAMESAAGVLIKLFCVHTKALQDVQIRFQPQLNPDVVAPLPSHSTHEDFPFGESRPELGSEGLGSATHGSQPDLRRIVELPAPADFLSLSSETKPKLMTPDAFMTPSASLQQVCLGGVGFEEGGTEGQREGQGLVPGGTRLCLLIPHPPATRPPEELTLSPKLQLDGGLTMSSSSLQASPRGLLPGLLPGPADKLTPKGSGQVPTAASALALQEVEPLGLPQASPSRTRSPDVISSASTALSQDIPEIASEALSRGFGASAPEGLEPDSMASAASALHLLSPRPRPGPELGPQLSLDGVPGNGDRHSTPSLLEAALTQEATAPDSQVWPTAPDITRETCSSLAESPRNGLQEKHKSLAFHRPPYHLLQQHDSQDASAEQSDHDDEVASLASAAGNFGTKVPTPRLPAKDWKTKGSPRASPKLKRKGKKDDGDSSLGSRLTEHQVAETPEDWPALIWQQQRELAQLRHSQEELLQRLCAQLEGLQSTVTGHVERALESRHEQEQRRLERALAEGQQRGGQLQEQLTQQLSQALSSAVAGRLERSVRDEIKKTVPPCVSRSLEPVAGQLSNSVATKLTAVESSMKENISKLLKSKNLTDAIARAAADTLQGPMQAAYREAFQSVVLPAFEKSCQAMFQQINDSFRLGTQEYLQQLESHMKSRKAREQEAREPVLAQLRGLVGTLQGATEQMAATVSGSVRAEVQHQLHVAVGSLQEAILAQVQRIVKGEVSVALKEQQAAVTSSIMQAMRSAAGTPVPAAHLDCQAQQAHILQLLQQGHLNQAFQQALTAADLNLVLYVCETVDPGQVFGQPPCPLSQPVLLSLIQQLASDLGTRTDLKLSYLEEAVMHLDHSDPITRDHMGSVMAQSPPPPAVPVSPLAAAAAGPGRCDTIYQGFAECLIRLGDGMGHGGELETVCRSWNDFHTCASRVLLGCPEEAAAVWESLQQEARRAPHPDNLHTLCGTPVRLQERGVGPETNQETLRATAPAPTPAPMPPLLAAALALACLLGPLA</sequence>
<gene>
    <name evidence="23" type="ORF">E5288_WYG014568</name>
</gene>
<feature type="compositionally biased region" description="Basic and acidic residues" evidence="20">
    <location>
        <begin position="540"/>
        <end position="554"/>
    </location>
</feature>
<dbReference type="Gene3D" id="6.10.140.270">
    <property type="match status" value="1"/>
</dbReference>
<comment type="subcellular location">
    <subcellularLocation>
        <location evidence="3">Cell membrane</location>
        <topology evidence="3">Lipid-anchor</topology>
        <topology evidence="3">GPI-anchor</topology>
    </subcellularLocation>
    <subcellularLocation>
        <location evidence="2">Cytoplasm</location>
        <location evidence="2">P-body</location>
    </subcellularLocation>
    <subcellularLocation>
        <location evidence="1">Nucleus</location>
    </subcellularLocation>
</comment>
<dbReference type="Proteomes" id="UP000322234">
    <property type="component" value="Unassembled WGS sequence"/>
</dbReference>
<reference evidence="23" key="1">
    <citation type="submission" date="2019-10" db="EMBL/GenBank/DDBJ databases">
        <title>The sequence and de novo assembly of the wild yak genome.</title>
        <authorList>
            <person name="Liu Y."/>
        </authorList>
    </citation>
    <scope>NUCLEOTIDE SEQUENCE [LARGE SCALE GENOMIC DNA]</scope>
    <source>
        <strain evidence="23">WY2019</strain>
    </source>
</reference>
<keyword evidence="13" id="KW-0175">Coiled coil</keyword>
<evidence type="ECO:0000256" key="5">
    <source>
        <dbReference type="ARBA" id="ARBA00009639"/>
    </source>
</evidence>
<keyword evidence="24" id="KW-1185">Reference proteome</keyword>
<dbReference type="FunFam" id="2.130.10.10:FF:000138">
    <property type="entry name" value="Enhancer of mRNA-decapping protein 4"/>
    <property type="match status" value="1"/>
</dbReference>
<dbReference type="Gene3D" id="2.130.10.10">
    <property type="entry name" value="YVTN repeat-like/Quinoprotein amine dehydrogenase"/>
    <property type="match status" value="1"/>
</dbReference>
<evidence type="ECO:0000256" key="4">
    <source>
        <dbReference type="ARBA" id="ARBA00008377"/>
    </source>
</evidence>
<keyword evidence="14" id="KW-0472">Membrane</keyword>
<dbReference type="Pfam" id="PF21289">
    <property type="entry name" value="EDC4_C"/>
    <property type="match status" value="1"/>
</dbReference>
<protein>
    <recommendedName>
        <fullName evidence="6">Enhancer of mRNA-decapping protein 4</fullName>
    </recommendedName>
</protein>
<dbReference type="InterPro" id="IPR044938">
    <property type="entry name" value="EDC4_C_sf"/>
</dbReference>
<dbReference type="Pfam" id="PF15056">
    <property type="entry name" value="NRN1"/>
    <property type="match status" value="1"/>
</dbReference>
<feature type="compositionally biased region" description="Low complexity" evidence="20">
    <location>
        <begin position="678"/>
        <end position="687"/>
    </location>
</feature>
<dbReference type="InterPro" id="IPR001680">
    <property type="entry name" value="WD40_rpt"/>
</dbReference>